<evidence type="ECO:0008006" key="3">
    <source>
        <dbReference type="Google" id="ProtNLM"/>
    </source>
</evidence>
<dbReference type="EMBL" id="KV417509">
    <property type="protein sequence ID" value="KZP27409.1"/>
    <property type="molecule type" value="Genomic_DNA"/>
</dbReference>
<dbReference type="AlphaFoldDB" id="A0A166QPX4"/>
<evidence type="ECO:0000313" key="2">
    <source>
        <dbReference type="Proteomes" id="UP000076532"/>
    </source>
</evidence>
<protein>
    <recommendedName>
        <fullName evidence="3">Gfo/Idh/MocA-like oxidoreductase C-terminal domain-containing protein</fullName>
    </recommendedName>
</protein>
<dbReference type="STRING" id="436010.A0A166QPX4"/>
<reference evidence="1 2" key="1">
    <citation type="journal article" date="2016" name="Mol. Biol. Evol.">
        <title>Comparative Genomics of Early-Diverging Mushroom-Forming Fungi Provides Insights into the Origins of Lignocellulose Decay Capabilities.</title>
        <authorList>
            <person name="Nagy L.G."/>
            <person name="Riley R."/>
            <person name="Tritt A."/>
            <person name="Adam C."/>
            <person name="Daum C."/>
            <person name="Floudas D."/>
            <person name="Sun H."/>
            <person name="Yadav J.S."/>
            <person name="Pangilinan J."/>
            <person name="Larsson K.H."/>
            <person name="Matsuura K."/>
            <person name="Barry K."/>
            <person name="Labutti K."/>
            <person name="Kuo R."/>
            <person name="Ohm R.A."/>
            <person name="Bhattacharya S.S."/>
            <person name="Shirouzu T."/>
            <person name="Yoshinaga Y."/>
            <person name="Martin F.M."/>
            <person name="Grigoriev I.V."/>
            <person name="Hibbett D.S."/>
        </authorList>
    </citation>
    <scope>NUCLEOTIDE SEQUENCE [LARGE SCALE GENOMIC DNA]</scope>
    <source>
        <strain evidence="1 2">CBS 109695</strain>
    </source>
</reference>
<organism evidence="1 2">
    <name type="scientific">Athelia psychrophila</name>
    <dbReference type="NCBI Taxonomy" id="1759441"/>
    <lineage>
        <taxon>Eukaryota</taxon>
        <taxon>Fungi</taxon>
        <taxon>Dikarya</taxon>
        <taxon>Basidiomycota</taxon>
        <taxon>Agaricomycotina</taxon>
        <taxon>Agaricomycetes</taxon>
        <taxon>Agaricomycetidae</taxon>
        <taxon>Atheliales</taxon>
        <taxon>Atheliaceae</taxon>
        <taxon>Athelia</taxon>
    </lineage>
</organism>
<dbReference type="Gene3D" id="3.30.360.10">
    <property type="entry name" value="Dihydrodipicolinate Reductase, domain 2"/>
    <property type="match status" value="1"/>
</dbReference>
<evidence type="ECO:0000313" key="1">
    <source>
        <dbReference type="EMBL" id="KZP27409.1"/>
    </source>
</evidence>
<dbReference type="Gene3D" id="3.40.50.720">
    <property type="entry name" value="NAD(P)-binding Rossmann-like Domain"/>
    <property type="match status" value="1"/>
</dbReference>
<gene>
    <name evidence="1" type="ORF">FIBSPDRAFT_853601</name>
</gene>
<dbReference type="Proteomes" id="UP000076532">
    <property type="component" value="Unassembled WGS sequence"/>
</dbReference>
<sequence length="177" mass="19272">MPSQLYIINDHGLGKVIYFNSHAVDYMDKTNMTDHQGGFAVIIRTSPITHIPRFASFNKDYLTLRDTTHTILRCADGSHGIIELSVAAPFPSLAQARNGMTMSSTSGQDVITIIIRSVTEQKNWRGVECELKSFLNAIAGEDDGLADPLGALRDVAIIQAALNSQGKLVDLDALISQ</sequence>
<proteinExistence type="predicted"/>
<dbReference type="OrthoDB" id="64915at2759"/>
<name>A0A166QPX4_9AGAM</name>
<keyword evidence="2" id="KW-1185">Reference proteome</keyword>
<accession>A0A166QPX4</accession>